<evidence type="ECO:0000313" key="9">
    <source>
        <dbReference type="EMBL" id="KAK3239164.1"/>
    </source>
</evidence>
<evidence type="ECO:0000256" key="1">
    <source>
        <dbReference type="ARBA" id="ARBA00004429"/>
    </source>
</evidence>
<dbReference type="AlphaFoldDB" id="A0AAE0BNX5"/>
<keyword evidence="7 8" id="KW-0472">Membrane</keyword>
<dbReference type="GO" id="GO:0005886">
    <property type="term" value="C:plasma membrane"/>
    <property type="evidence" value="ECO:0007669"/>
    <property type="project" value="UniProtKB-SubCell"/>
</dbReference>
<dbReference type="Proteomes" id="UP001190700">
    <property type="component" value="Unassembled WGS sequence"/>
</dbReference>
<evidence type="ECO:0000256" key="7">
    <source>
        <dbReference type="ARBA" id="ARBA00023136"/>
    </source>
</evidence>
<feature type="transmembrane region" description="Helical" evidence="8">
    <location>
        <begin position="333"/>
        <end position="359"/>
    </location>
</feature>
<dbReference type="InterPro" id="IPR007272">
    <property type="entry name" value="Sulf_transp_TsuA/YedE"/>
</dbReference>
<evidence type="ECO:0000256" key="3">
    <source>
        <dbReference type="ARBA" id="ARBA00022475"/>
    </source>
</evidence>
<evidence type="ECO:0000256" key="6">
    <source>
        <dbReference type="ARBA" id="ARBA00022989"/>
    </source>
</evidence>
<gene>
    <name evidence="9" type="ORF">CYMTET_50892</name>
</gene>
<evidence type="ECO:0000256" key="4">
    <source>
        <dbReference type="ARBA" id="ARBA00022519"/>
    </source>
</evidence>
<feature type="transmembrane region" description="Helical" evidence="8">
    <location>
        <begin position="224"/>
        <end position="246"/>
    </location>
</feature>
<evidence type="ECO:0000256" key="8">
    <source>
        <dbReference type="SAM" id="Phobius"/>
    </source>
</evidence>
<evidence type="ECO:0000256" key="2">
    <source>
        <dbReference type="ARBA" id="ARBA00022448"/>
    </source>
</evidence>
<feature type="transmembrane region" description="Helical" evidence="8">
    <location>
        <begin position="266"/>
        <end position="287"/>
    </location>
</feature>
<keyword evidence="5 8" id="KW-0812">Transmembrane</keyword>
<reference evidence="9 10" key="1">
    <citation type="journal article" date="2015" name="Genome Biol. Evol.">
        <title>Comparative Genomics of a Bacterivorous Green Alga Reveals Evolutionary Causalities and Consequences of Phago-Mixotrophic Mode of Nutrition.</title>
        <authorList>
            <person name="Burns J.A."/>
            <person name="Paasch A."/>
            <person name="Narechania A."/>
            <person name="Kim E."/>
        </authorList>
    </citation>
    <scope>NUCLEOTIDE SEQUENCE [LARGE SCALE GENOMIC DNA]</scope>
    <source>
        <strain evidence="9 10">PLY_AMNH</strain>
    </source>
</reference>
<evidence type="ECO:0008006" key="11">
    <source>
        <dbReference type="Google" id="ProtNLM"/>
    </source>
</evidence>
<proteinExistence type="predicted"/>
<comment type="caution">
    <text evidence="9">The sequence shown here is derived from an EMBL/GenBank/DDBJ whole genome shotgun (WGS) entry which is preliminary data.</text>
</comment>
<dbReference type="EMBL" id="LGRX02034008">
    <property type="protein sequence ID" value="KAK3239164.1"/>
    <property type="molecule type" value="Genomic_DNA"/>
</dbReference>
<feature type="transmembrane region" description="Helical" evidence="8">
    <location>
        <begin position="124"/>
        <end position="145"/>
    </location>
</feature>
<evidence type="ECO:0000313" key="10">
    <source>
        <dbReference type="Proteomes" id="UP001190700"/>
    </source>
</evidence>
<comment type="subcellular location">
    <subcellularLocation>
        <location evidence="1">Cell inner membrane</location>
        <topology evidence="1">Multi-pass membrane protein</topology>
    </subcellularLocation>
</comment>
<keyword evidence="3" id="KW-1003">Cell membrane</keyword>
<sequence length="388" mass="40472">MAPYVWNEPLGLLRGFGGGVVIALATSVLLALTGETAGISGIVAGCLKADTASWRYAFVIGLLMAGAILRAVPDPEDIYGPPLQLQWPYVVVGGVFVGFGTRLGNGCTSGHGVCGLSRISVRSLLAVCSFMASGIVTAGVSRAPFSRDDAYDGGDLDPASKADPPLELGELYVVPLASVITTSLLLMRLATLVKSLSEESVQPPADTSFVGEAPESAPSAWDRAIGLSTVILTGITFGLGLGLSGMCSPHKVLRFLDFLGDGGWDPQLGFVMGGAVAVNLVTFRLMAVQKGDTVPPLQRALSKPENFGKSKPYSMIISYGYSCPENRKIDWRLIIGAILFGSGWGLSGVCPGPAIVGFVSGEATFSLAVPSILFGMTIFHVATRLEIL</sequence>
<dbReference type="PANTHER" id="PTHR30574">
    <property type="entry name" value="INNER MEMBRANE PROTEIN YEDE"/>
    <property type="match status" value="1"/>
</dbReference>
<feature type="transmembrane region" description="Helical" evidence="8">
    <location>
        <begin position="365"/>
        <end position="383"/>
    </location>
</feature>
<feature type="transmembrane region" description="Helical" evidence="8">
    <location>
        <begin position="171"/>
        <end position="190"/>
    </location>
</feature>
<evidence type="ECO:0000256" key="5">
    <source>
        <dbReference type="ARBA" id="ARBA00022692"/>
    </source>
</evidence>
<keyword evidence="10" id="KW-1185">Reference proteome</keyword>
<dbReference type="Pfam" id="PF04143">
    <property type="entry name" value="Sulf_transp"/>
    <property type="match status" value="1"/>
</dbReference>
<feature type="transmembrane region" description="Helical" evidence="8">
    <location>
        <begin position="85"/>
        <end position="103"/>
    </location>
</feature>
<dbReference type="Pfam" id="PF20398">
    <property type="entry name" value="DUF6691"/>
    <property type="match status" value="2"/>
</dbReference>
<feature type="transmembrane region" description="Helical" evidence="8">
    <location>
        <begin position="53"/>
        <end position="73"/>
    </location>
</feature>
<protein>
    <recommendedName>
        <fullName evidence="11">Sulphur transport domain-containing protein</fullName>
    </recommendedName>
</protein>
<dbReference type="InterPro" id="IPR046513">
    <property type="entry name" value="DUF6691"/>
</dbReference>
<feature type="transmembrane region" description="Helical" evidence="8">
    <location>
        <begin position="12"/>
        <end position="32"/>
    </location>
</feature>
<dbReference type="PANTHER" id="PTHR30574:SF1">
    <property type="entry name" value="SULPHUR TRANSPORT DOMAIN-CONTAINING PROTEIN"/>
    <property type="match status" value="1"/>
</dbReference>
<keyword evidence="2" id="KW-0813">Transport</keyword>
<keyword evidence="4" id="KW-0997">Cell inner membrane</keyword>
<organism evidence="9 10">
    <name type="scientific">Cymbomonas tetramitiformis</name>
    <dbReference type="NCBI Taxonomy" id="36881"/>
    <lineage>
        <taxon>Eukaryota</taxon>
        <taxon>Viridiplantae</taxon>
        <taxon>Chlorophyta</taxon>
        <taxon>Pyramimonadophyceae</taxon>
        <taxon>Pyramimonadales</taxon>
        <taxon>Pyramimonadaceae</taxon>
        <taxon>Cymbomonas</taxon>
    </lineage>
</organism>
<accession>A0AAE0BNX5</accession>
<keyword evidence="6 8" id="KW-1133">Transmembrane helix</keyword>
<name>A0AAE0BNX5_9CHLO</name>